<dbReference type="GO" id="GO:0031491">
    <property type="term" value="F:nucleosome binding"/>
    <property type="evidence" value="ECO:0007669"/>
    <property type="project" value="TreeGrafter"/>
</dbReference>
<dbReference type="GO" id="GO:0042393">
    <property type="term" value="F:histone binding"/>
    <property type="evidence" value="ECO:0007669"/>
    <property type="project" value="TreeGrafter"/>
</dbReference>
<dbReference type="InterPro" id="IPR011993">
    <property type="entry name" value="PH-like_dom_sf"/>
</dbReference>
<comment type="similarity">
    <text evidence="1">Belongs to the RTT106 family.</text>
</comment>
<gene>
    <name evidence="6" type="ORF">JMJ35_003349</name>
</gene>
<dbReference type="SMART" id="SM01287">
    <property type="entry name" value="Rtt106"/>
    <property type="match status" value="1"/>
</dbReference>
<feature type="compositionally biased region" description="Acidic residues" evidence="4">
    <location>
        <begin position="343"/>
        <end position="352"/>
    </location>
</feature>
<comment type="caution">
    <text evidence="6">The sequence shown here is derived from an EMBL/GenBank/DDBJ whole genome shotgun (WGS) entry which is preliminary data.</text>
</comment>
<evidence type="ECO:0000256" key="3">
    <source>
        <dbReference type="ARBA" id="ARBA00038654"/>
    </source>
</evidence>
<organism evidence="6 7">
    <name type="scientific">Cladonia borealis</name>
    <dbReference type="NCBI Taxonomy" id="184061"/>
    <lineage>
        <taxon>Eukaryota</taxon>
        <taxon>Fungi</taxon>
        <taxon>Dikarya</taxon>
        <taxon>Ascomycota</taxon>
        <taxon>Pezizomycotina</taxon>
        <taxon>Lecanoromycetes</taxon>
        <taxon>OSLEUM clade</taxon>
        <taxon>Lecanoromycetidae</taxon>
        <taxon>Lecanorales</taxon>
        <taxon>Lecanorineae</taxon>
        <taxon>Cladoniaceae</taxon>
        <taxon>Cladonia</taxon>
    </lineage>
</organism>
<dbReference type="InterPro" id="IPR013719">
    <property type="entry name" value="RTT106/SPT16-like_middle_dom"/>
</dbReference>
<evidence type="ECO:0000259" key="5">
    <source>
        <dbReference type="SMART" id="SM01287"/>
    </source>
</evidence>
<proteinExistence type="inferred from homology"/>
<comment type="function">
    <text evidence="2">Histones H3 and H4 chaperone involved in the nucleosome formation and heterochromatin silencing. Required for the deposition of H3K56ac-carrying H3-H4 complex onto newly-replicated DNA. Plays a role in the transcriptional regulation of the cell-cycle dependent histone genes by creating a repressive structure at the core histone gene promoter.</text>
</comment>
<dbReference type="SUPFAM" id="SSF50729">
    <property type="entry name" value="PH domain-like"/>
    <property type="match status" value="1"/>
</dbReference>
<dbReference type="Proteomes" id="UP001166286">
    <property type="component" value="Unassembled WGS sequence"/>
</dbReference>
<dbReference type="PANTHER" id="PTHR45849">
    <property type="entry name" value="FACT COMPLEX SUBUNIT SSRP1"/>
    <property type="match status" value="1"/>
</dbReference>
<sequence length="422" mass="46660">MSSADRYNAAFAPRPDLRKRVLDAVARRHEPESLFYDIAGYIIELQNAIGQEAGASQEENPSKKRKLEHRPVQSTTWDKSTFCTFADVSFSIPQRKKLTLELSQSPKQGLRATNPSGDIEFAFSWESVKNVVCLPVPEKAQSQYNFCIFADIPGDSSPSQALWTVPDTAPKDGAFVGGQSAQPGDTYRTLLTALINTALKAHNKKVIEPQSQEFASQIVQAHRKGETAFHIKAFRGSKDGFLFLLSSGIVWGFKKPLEFFPFDSIDSVSYTSVLQRTFNLNIAVRTSEDANVQEFEFSMIDQADFAGIDAYVKRHQLQDASMAEQRRAKKLNINGIKAADVAEGTDEQEEGELEKARREAEEIEDEEEEEDENFDPGSEGESEGSGESSEEDGGGGEEGEGGDLVEEELGSEAEDVDEDEDD</sequence>
<dbReference type="AlphaFoldDB" id="A0AA39R4G3"/>
<evidence type="ECO:0000256" key="1">
    <source>
        <dbReference type="ARBA" id="ARBA00006159"/>
    </source>
</evidence>
<comment type="subunit">
    <text evidence="3">Interacts with histones H3 and H4.</text>
</comment>
<dbReference type="PANTHER" id="PTHR45849:SF3">
    <property type="entry name" value="HISTONE CHAPERONE RTT106"/>
    <property type="match status" value="1"/>
</dbReference>
<feature type="region of interest" description="Disordered" evidence="4">
    <location>
        <begin position="339"/>
        <end position="422"/>
    </location>
</feature>
<keyword evidence="7" id="KW-1185">Reference proteome</keyword>
<protein>
    <recommendedName>
        <fullName evidence="5">Histone chaperone RTT106/FACT complex subunit SPT16-like middle domain-containing protein</fullName>
    </recommendedName>
</protein>
<feature type="compositionally biased region" description="Acidic residues" evidence="4">
    <location>
        <begin position="361"/>
        <end position="422"/>
    </location>
</feature>
<dbReference type="Gene3D" id="2.30.29.30">
    <property type="entry name" value="Pleckstrin-homology domain (PH domain)/Phosphotyrosine-binding domain (PTB)"/>
    <property type="match status" value="1"/>
</dbReference>
<name>A0AA39R4G3_9LECA</name>
<dbReference type="Pfam" id="PF08512">
    <property type="entry name" value="Rttp106-like_middle"/>
    <property type="match status" value="1"/>
</dbReference>
<dbReference type="EMBL" id="JAFEKC020000005">
    <property type="protein sequence ID" value="KAK0514732.1"/>
    <property type="molecule type" value="Genomic_DNA"/>
</dbReference>
<evidence type="ECO:0000313" key="6">
    <source>
        <dbReference type="EMBL" id="KAK0514732.1"/>
    </source>
</evidence>
<accession>A0AA39R4G3</accession>
<evidence type="ECO:0000256" key="2">
    <source>
        <dbReference type="ARBA" id="ARBA00037550"/>
    </source>
</evidence>
<dbReference type="Gene3D" id="2.30.29.120">
    <property type="match status" value="1"/>
</dbReference>
<feature type="domain" description="Histone chaperone RTT106/FACT complex subunit SPT16-like middle" evidence="5">
    <location>
        <begin position="228"/>
        <end position="322"/>
    </location>
</feature>
<evidence type="ECO:0000313" key="7">
    <source>
        <dbReference type="Proteomes" id="UP001166286"/>
    </source>
</evidence>
<reference evidence="6" key="1">
    <citation type="submission" date="2023-03" db="EMBL/GenBank/DDBJ databases">
        <title>Complete genome of Cladonia borealis.</title>
        <authorList>
            <person name="Park H."/>
        </authorList>
    </citation>
    <scope>NUCLEOTIDE SEQUENCE</scope>
    <source>
        <strain evidence="6">ANT050790</strain>
    </source>
</reference>
<dbReference type="InterPro" id="IPR050454">
    <property type="entry name" value="RTT106/SSRP1_HistChap/FACT"/>
</dbReference>
<evidence type="ECO:0000256" key="4">
    <source>
        <dbReference type="SAM" id="MobiDB-lite"/>
    </source>
</evidence>